<proteinExistence type="predicted"/>
<dbReference type="InParanoid" id="A0A0D0DTM7"/>
<organism evidence="1 2">
    <name type="scientific">Paxillus rubicundulus Ve08.2h10</name>
    <dbReference type="NCBI Taxonomy" id="930991"/>
    <lineage>
        <taxon>Eukaryota</taxon>
        <taxon>Fungi</taxon>
        <taxon>Dikarya</taxon>
        <taxon>Basidiomycota</taxon>
        <taxon>Agaricomycotina</taxon>
        <taxon>Agaricomycetes</taxon>
        <taxon>Agaricomycetidae</taxon>
        <taxon>Boletales</taxon>
        <taxon>Paxilineae</taxon>
        <taxon>Paxillaceae</taxon>
        <taxon>Paxillus</taxon>
    </lineage>
</organism>
<reference evidence="2" key="2">
    <citation type="submission" date="2015-01" db="EMBL/GenBank/DDBJ databases">
        <title>Evolutionary Origins and Diversification of the Mycorrhizal Mutualists.</title>
        <authorList>
            <consortium name="DOE Joint Genome Institute"/>
            <consortium name="Mycorrhizal Genomics Consortium"/>
            <person name="Kohler A."/>
            <person name="Kuo A."/>
            <person name="Nagy L.G."/>
            <person name="Floudas D."/>
            <person name="Copeland A."/>
            <person name="Barry K.W."/>
            <person name="Cichocki N."/>
            <person name="Veneault-Fourrey C."/>
            <person name="LaButti K."/>
            <person name="Lindquist E.A."/>
            <person name="Lipzen A."/>
            <person name="Lundell T."/>
            <person name="Morin E."/>
            <person name="Murat C."/>
            <person name="Riley R."/>
            <person name="Ohm R."/>
            <person name="Sun H."/>
            <person name="Tunlid A."/>
            <person name="Henrissat B."/>
            <person name="Grigoriev I.V."/>
            <person name="Hibbett D.S."/>
            <person name="Martin F."/>
        </authorList>
    </citation>
    <scope>NUCLEOTIDE SEQUENCE [LARGE SCALE GENOMIC DNA]</scope>
    <source>
        <strain evidence="2">Ve08.2h10</strain>
    </source>
</reference>
<dbReference type="EMBL" id="KN825330">
    <property type="protein sequence ID" value="KIK91946.1"/>
    <property type="molecule type" value="Genomic_DNA"/>
</dbReference>
<sequence>MTMLAKYGKGTYKVTEEKPYSFKYLLPPAKVCGDAMDVDSAMDFANMEKSLSGLSQTKSRFLLT</sequence>
<dbReference type="HOGENOM" id="CLU_2868349_0_0_1"/>
<reference evidence="1 2" key="1">
    <citation type="submission" date="2014-04" db="EMBL/GenBank/DDBJ databases">
        <authorList>
            <consortium name="DOE Joint Genome Institute"/>
            <person name="Kuo A."/>
            <person name="Kohler A."/>
            <person name="Jargeat P."/>
            <person name="Nagy L.G."/>
            <person name="Floudas D."/>
            <person name="Copeland A."/>
            <person name="Barry K.W."/>
            <person name="Cichocki N."/>
            <person name="Veneault-Fourrey C."/>
            <person name="LaButti K."/>
            <person name="Lindquist E.A."/>
            <person name="Lipzen A."/>
            <person name="Lundell T."/>
            <person name="Morin E."/>
            <person name="Murat C."/>
            <person name="Sun H."/>
            <person name="Tunlid A."/>
            <person name="Henrissat B."/>
            <person name="Grigoriev I.V."/>
            <person name="Hibbett D.S."/>
            <person name="Martin F."/>
            <person name="Nordberg H.P."/>
            <person name="Cantor M.N."/>
            <person name="Hua S.X."/>
        </authorList>
    </citation>
    <scope>NUCLEOTIDE SEQUENCE [LARGE SCALE GENOMIC DNA]</scope>
    <source>
        <strain evidence="1 2">Ve08.2h10</strain>
    </source>
</reference>
<keyword evidence="2" id="KW-1185">Reference proteome</keyword>
<protein>
    <submittedName>
        <fullName evidence="1">Uncharacterized protein</fullName>
    </submittedName>
</protein>
<name>A0A0D0DTM7_9AGAM</name>
<evidence type="ECO:0000313" key="1">
    <source>
        <dbReference type="EMBL" id="KIK91946.1"/>
    </source>
</evidence>
<evidence type="ECO:0000313" key="2">
    <source>
        <dbReference type="Proteomes" id="UP000054538"/>
    </source>
</evidence>
<accession>A0A0D0DTM7</accession>
<dbReference type="AlphaFoldDB" id="A0A0D0DTM7"/>
<dbReference type="Proteomes" id="UP000054538">
    <property type="component" value="Unassembled WGS sequence"/>
</dbReference>
<gene>
    <name evidence="1" type="ORF">PAXRUDRAFT_795377</name>
</gene>